<comment type="pathway">
    <text evidence="2">Cofactor biosynthesis; adenosylcobalamin biosynthesis.</text>
</comment>
<sequence length="730" mass="78855">MPDLRANPVPEQMLFHEPDQTALSCPGLVLAAPRSGEGKTTATLALALGLQALGLCVHACKCGPDYVDPTYLAQACQAPCLNLDTWLMGPAGVRKAWARAAEGADLVLVEGVMGLCDGREQGSLSGSTLDVARVLHLPVLLVLNARGLGSSIAPLAEGFVRLCERVHVPVAGICATSVGSERHRALLAQSLLEAQLPPLLCTLQRSENVQLPSRQLGLVPAGEWDRTQDVFARLRTLCAPKDLQSLAEHVRTLCRQGTRPQGNGAQRTSALEIRPAEAVHHEAADHEAAYSEAAPPRPPLLKPGKRLALARDAAFCFYYEDNLQLLRSLGWELVPFSPLTAPSLPACEALYLGGGYPEIHARELAANGGLRQDIALRALEGLPIFAECGGYMYLAAELQTTEGQIYPMCGVHKGRAVMGARLRSLGYRQVRFTGDLPFGLSEHFETGTVRGHEFHWSDMVHTEIRETAAPLYVADEPDSSAGSSRRLPDAGLVTGPYHNVQAGYLHVYLPSLAFAGTKARTELARQADRNEGDEKAPSLLVVLNGPSSAGKTSLAACLARALHSSACSRDHHSADPVLVSLDALLASVRQGPEPPSLEAAERLDLCRAHDYHVRLARLCHSHPLVICDHVLCGRRDWEEDLLAVLADAALSGTRTELMVWDLVCSPECLGQREKGRTDRRPDVAHALRQAQGQREQSLILPGMERLRADDRSTEELCARILPAIKARLGI</sequence>
<reference evidence="10" key="1">
    <citation type="journal article" date="2021" name="PeerJ">
        <title>Extensive microbial diversity within the chicken gut microbiome revealed by metagenomics and culture.</title>
        <authorList>
            <person name="Gilroy R."/>
            <person name="Ravi A."/>
            <person name="Getino M."/>
            <person name="Pursley I."/>
            <person name="Horton D.L."/>
            <person name="Alikhan N.F."/>
            <person name="Baker D."/>
            <person name="Gharbi K."/>
            <person name="Hall N."/>
            <person name="Watson M."/>
            <person name="Adriaenssens E.M."/>
            <person name="Foster-Nyarko E."/>
            <person name="Jarju S."/>
            <person name="Secka A."/>
            <person name="Antonio M."/>
            <person name="Oren A."/>
            <person name="Chaudhuri R.R."/>
            <person name="La Ragione R."/>
            <person name="Hildebrand F."/>
            <person name="Pallen M.J."/>
        </authorList>
    </citation>
    <scope>NUCLEOTIDE SEQUENCE</scope>
    <source>
        <strain evidence="10">ChiHecec2B26-446</strain>
    </source>
</reference>
<evidence type="ECO:0000313" key="10">
    <source>
        <dbReference type="EMBL" id="HIW00088.1"/>
    </source>
</evidence>
<dbReference type="PANTHER" id="PTHR43873:SF1">
    <property type="entry name" value="COBYRINATE A,C-DIAMIDE SYNTHASE"/>
    <property type="match status" value="1"/>
</dbReference>
<evidence type="ECO:0000256" key="5">
    <source>
        <dbReference type="ARBA" id="ARBA00022741"/>
    </source>
</evidence>
<dbReference type="EMBL" id="DXHV01000032">
    <property type="protein sequence ID" value="HIW00088.1"/>
    <property type="molecule type" value="Genomic_DNA"/>
</dbReference>
<evidence type="ECO:0000256" key="2">
    <source>
        <dbReference type="ARBA" id="ARBA00004953"/>
    </source>
</evidence>
<dbReference type="SUPFAM" id="SSF52317">
    <property type="entry name" value="Class I glutamine amidotransferase-like"/>
    <property type="match status" value="1"/>
</dbReference>
<dbReference type="Gene3D" id="3.40.50.300">
    <property type="entry name" value="P-loop containing nucleotide triphosphate hydrolases"/>
    <property type="match status" value="2"/>
</dbReference>
<evidence type="ECO:0000256" key="7">
    <source>
        <dbReference type="ARBA" id="ARBA00022842"/>
    </source>
</evidence>
<evidence type="ECO:0000256" key="4">
    <source>
        <dbReference type="ARBA" id="ARBA00022598"/>
    </source>
</evidence>
<keyword evidence="4" id="KW-0436">Ligase</keyword>
<dbReference type="PANTHER" id="PTHR43873">
    <property type="entry name" value="COBYRINATE A,C-DIAMIDE SYNTHASE"/>
    <property type="match status" value="1"/>
</dbReference>
<dbReference type="InterPro" id="IPR003593">
    <property type="entry name" value="AAA+_ATPase"/>
</dbReference>
<keyword evidence="5" id="KW-0547">Nucleotide-binding</keyword>
<name>A0A9D1PWZ4_9BACT</name>
<dbReference type="Proteomes" id="UP000886752">
    <property type="component" value="Unassembled WGS sequence"/>
</dbReference>
<dbReference type="InterPro" id="IPR027417">
    <property type="entry name" value="P-loop_NTPase"/>
</dbReference>
<dbReference type="SMART" id="SM00382">
    <property type="entry name" value="AAA"/>
    <property type="match status" value="2"/>
</dbReference>
<evidence type="ECO:0000256" key="1">
    <source>
        <dbReference type="ARBA" id="ARBA00001946"/>
    </source>
</evidence>
<reference evidence="10" key="2">
    <citation type="submission" date="2021-04" db="EMBL/GenBank/DDBJ databases">
        <authorList>
            <person name="Gilroy R."/>
        </authorList>
    </citation>
    <scope>NUCLEOTIDE SEQUENCE</scope>
    <source>
        <strain evidence="10">ChiHecec2B26-446</strain>
    </source>
</reference>
<comment type="cofactor">
    <cofactor evidence="1">
        <name>Mg(2+)</name>
        <dbReference type="ChEBI" id="CHEBI:18420"/>
    </cofactor>
</comment>
<dbReference type="GO" id="GO:0009236">
    <property type="term" value="P:cobalamin biosynthetic process"/>
    <property type="evidence" value="ECO:0007669"/>
    <property type="project" value="UniProtKB-KW"/>
</dbReference>
<keyword evidence="7" id="KW-0460">Magnesium</keyword>
<organism evidence="10 11">
    <name type="scientific">Candidatus Desulfovibrio intestinipullorum</name>
    <dbReference type="NCBI Taxonomy" id="2838536"/>
    <lineage>
        <taxon>Bacteria</taxon>
        <taxon>Pseudomonadati</taxon>
        <taxon>Thermodesulfobacteriota</taxon>
        <taxon>Desulfovibrionia</taxon>
        <taxon>Desulfovibrionales</taxon>
        <taxon>Desulfovibrionaceae</taxon>
        <taxon>Desulfovibrio</taxon>
    </lineage>
</organism>
<dbReference type="AlphaFoldDB" id="A0A9D1PWZ4"/>
<dbReference type="InterPro" id="IPR029062">
    <property type="entry name" value="Class_I_gatase-like"/>
</dbReference>
<protein>
    <submittedName>
        <fullName evidence="10">Cobyrinate a,c-diamide synthase</fullName>
    </submittedName>
</protein>
<dbReference type="InterPro" id="IPR011698">
    <property type="entry name" value="GATase_3"/>
</dbReference>
<dbReference type="Pfam" id="PF07685">
    <property type="entry name" value="GATase_3"/>
    <property type="match status" value="1"/>
</dbReference>
<dbReference type="Gene3D" id="3.40.50.880">
    <property type="match status" value="1"/>
</dbReference>
<gene>
    <name evidence="10" type="ORF">H9894_02735</name>
</gene>
<keyword evidence="6" id="KW-0067">ATP-binding</keyword>
<feature type="domain" description="AAA+ ATPase" evidence="9">
    <location>
        <begin position="537"/>
        <end position="718"/>
    </location>
</feature>
<keyword evidence="3" id="KW-0169">Cobalamin biosynthesis</keyword>
<accession>A0A9D1PWZ4</accession>
<feature type="domain" description="AAA+ ATPase" evidence="9">
    <location>
        <begin position="24"/>
        <end position="172"/>
    </location>
</feature>
<evidence type="ECO:0000259" key="9">
    <source>
        <dbReference type="SMART" id="SM00382"/>
    </source>
</evidence>
<dbReference type="NCBIfam" id="NF002204">
    <property type="entry name" value="PRK01077.1"/>
    <property type="match status" value="1"/>
</dbReference>
<dbReference type="Pfam" id="PF01656">
    <property type="entry name" value="CbiA"/>
    <property type="match status" value="1"/>
</dbReference>
<evidence type="ECO:0000256" key="3">
    <source>
        <dbReference type="ARBA" id="ARBA00022573"/>
    </source>
</evidence>
<dbReference type="CDD" id="cd03130">
    <property type="entry name" value="GATase1_CobB"/>
    <property type="match status" value="1"/>
</dbReference>
<comment type="caution">
    <text evidence="10">The sequence shown here is derived from an EMBL/GenBank/DDBJ whole genome shotgun (WGS) entry which is preliminary data.</text>
</comment>
<evidence type="ECO:0000313" key="11">
    <source>
        <dbReference type="Proteomes" id="UP000886752"/>
    </source>
</evidence>
<evidence type="ECO:0000256" key="8">
    <source>
        <dbReference type="ARBA" id="ARBA00022962"/>
    </source>
</evidence>
<dbReference type="PROSITE" id="PS51274">
    <property type="entry name" value="GATASE_COBBQ"/>
    <property type="match status" value="1"/>
</dbReference>
<evidence type="ECO:0000256" key="6">
    <source>
        <dbReference type="ARBA" id="ARBA00022840"/>
    </source>
</evidence>
<dbReference type="GO" id="GO:0042242">
    <property type="term" value="F:cobyrinic acid a,c-diamide synthase activity"/>
    <property type="evidence" value="ECO:0007669"/>
    <property type="project" value="InterPro"/>
</dbReference>
<dbReference type="SUPFAM" id="SSF52540">
    <property type="entry name" value="P-loop containing nucleoside triphosphate hydrolases"/>
    <property type="match status" value="2"/>
</dbReference>
<dbReference type="InterPro" id="IPR002586">
    <property type="entry name" value="CobQ/CobB/MinD/ParA_Nub-bd_dom"/>
</dbReference>
<proteinExistence type="predicted"/>
<dbReference type="InterPro" id="IPR004484">
    <property type="entry name" value="CbiA/CobB_synth"/>
</dbReference>
<keyword evidence="8" id="KW-0315">Glutamine amidotransferase</keyword>
<dbReference type="GO" id="GO:0005524">
    <property type="term" value="F:ATP binding"/>
    <property type="evidence" value="ECO:0007669"/>
    <property type="project" value="UniProtKB-KW"/>
</dbReference>